<organism evidence="2 3">
    <name type="scientific">Candidatus Azoamicus ciliaticola</name>
    <dbReference type="NCBI Taxonomy" id="2652803"/>
    <lineage>
        <taxon>Bacteria</taxon>
        <taxon>Pseudomonadati</taxon>
        <taxon>Pseudomonadota</taxon>
        <taxon>Gammaproteobacteria</taxon>
        <taxon>Candidatus Azoamicaceae</taxon>
        <taxon>Candidatus Azoamicus</taxon>
    </lineage>
</organism>
<dbReference type="EMBL" id="LR794158">
    <property type="protein sequence ID" value="CAB3976393.1"/>
    <property type="molecule type" value="Genomic_DNA"/>
</dbReference>
<dbReference type="AlphaFoldDB" id="A0A6J5JYH1"/>
<reference evidence="2 3" key="1">
    <citation type="submission" date="2020-04" db="EMBL/GenBank/DDBJ databases">
        <authorList>
            <person name="Graf S J."/>
        </authorList>
    </citation>
    <scope>NUCLEOTIDE SEQUENCE [LARGE SCALE GENOMIC DNA]</scope>
    <source>
        <strain evidence="2">1</strain>
    </source>
</reference>
<keyword evidence="3" id="KW-1185">Reference proteome</keyword>
<keyword evidence="1" id="KW-1133">Transmembrane helix</keyword>
<dbReference type="Proteomes" id="UP000509549">
    <property type="component" value="Chromosome"/>
</dbReference>
<evidence type="ECO:0000313" key="2">
    <source>
        <dbReference type="EMBL" id="CAB3976393.1"/>
    </source>
</evidence>
<dbReference type="RefSeq" id="WP_176604923.1">
    <property type="nucleotide sequence ID" value="NZ_LR794158.1"/>
</dbReference>
<proteinExistence type="predicted"/>
<keyword evidence="1" id="KW-0472">Membrane</keyword>
<dbReference type="KEGG" id="acil:ESZ_00193"/>
<accession>A0A6J5JYH1</accession>
<evidence type="ECO:0000313" key="3">
    <source>
        <dbReference type="Proteomes" id="UP000509549"/>
    </source>
</evidence>
<name>A0A6J5JYH1_9GAMM</name>
<sequence length="253" mass="30881">MINKIFRTIKFYFYKNNLPRIISIYNLNKNDFFKIKNIAIWLMCTKKKEFICKKCKSCIRFKKNINYDYFELVNNEIFILEKFIKNKPIFSNIKVVFLFLNNKSKNIIKFLENNVENNNTYFLLFLNNKNLKINNLSLIFYVKNKVNLISIKVIKFIYYKFLNKKFSFKPTNFLNIDKVIIIDSLIFFFKIYLYNFSLKKNRILINNEIKKKLIKKNTFFILNVLEKYKKNTFKNNNLNIFLLINFIIEYINA</sequence>
<feature type="transmembrane region" description="Helical" evidence="1">
    <location>
        <begin position="179"/>
        <end position="196"/>
    </location>
</feature>
<protein>
    <submittedName>
        <fullName evidence="2">Uncharacterized protein</fullName>
    </submittedName>
</protein>
<feature type="transmembrane region" description="Helical" evidence="1">
    <location>
        <begin position="138"/>
        <end position="159"/>
    </location>
</feature>
<gene>
    <name evidence="2" type="ORF">ESZ_00193</name>
</gene>
<keyword evidence="1" id="KW-0812">Transmembrane</keyword>
<evidence type="ECO:0000256" key="1">
    <source>
        <dbReference type="SAM" id="Phobius"/>
    </source>
</evidence>